<evidence type="ECO:0008006" key="5">
    <source>
        <dbReference type="Google" id="ProtNLM"/>
    </source>
</evidence>
<evidence type="ECO:0000256" key="2">
    <source>
        <dbReference type="SAM" id="SignalP"/>
    </source>
</evidence>
<sequence length="141" mass="15691">MRVSYQTTAALLVCVFLLSWVEVTTSAPANKCLLKCMLSVLKCKRDAGVGLTTGDDCCDKYTLCYFACEPDATEAPSCRTKKYNTSYDGKRGSWSKRGSWNKREPPMTGEWADRGQQLSEDQVLPPRLKSASGNMEKVPVY</sequence>
<feature type="region of interest" description="Disordered" evidence="1">
    <location>
        <begin position="86"/>
        <end position="141"/>
    </location>
</feature>
<dbReference type="Proteomes" id="UP000271974">
    <property type="component" value="Unassembled WGS sequence"/>
</dbReference>
<dbReference type="EMBL" id="RQTK01001192">
    <property type="protein sequence ID" value="RUS71579.1"/>
    <property type="molecule type" value="Genomic_DNA"/>
</dbReference>
<evidence type="ECO:0000313" key="4">
    <source>
        <dbReference type="Proteomes" id="UP000271974"/>
    </source>
</evidence>
<keyword evidence="2" id="KW-0732">Signal</keyword>
<gene>
    <name evidence="3" type="ORF">EGW08_020657</name>
</gene>
<comment type="caution">
    <text evidence="3">The sequence shown here is derived from an EMBL/GenBank/DDBJ whole genome shotgun (WGS) entry which is preliminary data.</text>
</comment>
<proteinExistence type="predicted"/>
<evidence type="ECO:0000313" key="3">
    <source>
        <dbReference type="EMBL" id="RUS71579.1"/>
    </source>
</evidence>
<feature type="signal peptide" evidence="2">
    <location>
        <begin position="1"/>
        <end position="26"/>
    </location>
</feature>
<name>A0A433SQP3_ELYCH</name>
<organism evidence="3 4">
    <name type="scientific">Elysia chlorotica</name>
    <name type="common">Eastern emerald elysia</name>
    <name type="synonym">Sea slug</name>
    <dbReference type="NCBI Taxonomy" id="188477"/>
    <lineage>
        <taxon>Eukaryota</taxon>
        <taxon>Metazoa</taxon>
        <taxon>Spiralia</taxon>
        <taxon>Lophotrochozoa</taxon>
        <taxon>Mollusca</taxon>
        <taxon>Gastropoda</taxon>
        <taxon>Heterobranchia</taxon>
        <taxon>Euthyneura</taxon>
        <taxon>Panpulmonata</taxon>
        <taxon>Sacoglossa</taxon>
        <taxon>Placobranchoidea</taxon>
        <taxon>Plakobranchidae</taxon>
        <taxon>Elysia</taxon>
    </lineage>
</organism>
<keyword evidence="4" id="KW-1185">Reference proteome</keyword>
<protein>
    <recommendedName>
        <fullName evidence="5">WAP domain-containing protein</fullName>
    </recommendedName>
</protein>
<dbReference type="OrthoDB" id="6141171at2759"/>
<evidence type="ECO:0000256" key="1">
    <source>
        <dbReference type="SAM" id="MobiDB-lite"/>
    </source>
</evidence>
<reference evidence="3 4" key="1">
    <citation type="submission" date="2019-01" db="EMBL/GenBank/DDBJ databases">
        <title>A draft genome assembly of the solar-powered sea slug Elysia chlorotica.</title>
        <authorList>
            <person name="Cai H."/>
            <person name="Li Q."/>
            <person name="Fang X."/>
            <person name="Li J."/>
            <person name="Curtis N.E."/>
            <person name="Altenburger A."/>
            <person name="Shibata T."/>
            <person name="Feng M."/>
            <person name="Maeda T."/>
            <person name="Schwartz J.A."/>
            <person name="Shigenobu S."/>
            <person name="Lundholm N."/>
            <person name="Nishiyama T."/>
            <person name="Yang H."/>
            <person name="Hasebe M."/>
            <person name="Li S."/>
            <person name="Pierce S.K."/>
            <person name="Wang J."/>
        </authorList>
    </citation>
    <scope>NUCLEOTIDE SEQUENCE [LARGE SCALE GENOMIC DNA]</scope>
    <source>
        <strain evidence="3">EC2010</strain>
        <tissue evidence="3">Whole organism of an adult</tissue>
    </source>
</reference>
<feature type="chain" id="PRO_5019067671" description="WAP domain-containing protein" evidence="2">
    <location>
        <begin position="27"/>
        <end position="141"/>
    </location>
</feature>
<accession>A0A433SQP3</accession>
<dbReference type="AlphaFoldDB" id="A0A433SQP3"/>